<dbReference type="InterPro" id="IPR008952">
    <property type="entry name" value="Tetraspanin_EC2_sf"/>
</dbReference>
<evidence type="ECO:0000313" key="5">
    <source>
        <dbReference type="Proteomes" id="UP000504611"/>
    </source>
</evidence>
<protein>
    <submittedName>
        <fullName evidence="6">Leukocyte surface antigen CD53-like</fullName>
    </submittedName>
</protein>
<comment type="subcellular location">
    <subcellularLocation>
        <location evidence="1">Membrane</location>
        <topology evidence="1">Multi-pass membrane protein</topology>
    </subcellularLocation>
</comment>
<keyword evidence="5" id="KW-1185">Reference proteome</keyword>
<evidence type="ECO:0000256" key="2">
    <source>
        <dbReference type="ARBA" id="ARBA00022692"/>
    </source>
</evidence>
<dbReference type="InterPro" id="IPR018499">
    <property type="entry name" value="Tetraspanin/Peripherin"/>
</dbReference>
<dbReference type="GO" id="GO:0016020">
    <property type="term" value="C:membrane"/>
    <property type="evidence" value="ECO:0007669"/>
    <property type="project" value="UniProtKB-SubCell"/>
</dbReference>
<keyword evidence="3" id="KW-1133">Transmembrane helix</keyword>
<feature type="non-terminal residue" evidence="6">
    <location>
        <position position="125"/>
    </location>
</feature>
<name>A0A6I9MVH8_9TELE</name>
<dbReference type="RefSeq" id="XP_010768402.1">
    <property type="nucleotide sequence ID" value="XM_010770100.1"/>
</dbReference>
<dbReference type="GeneID" id="104944552"/>
<dbReference type="Gene3D" id="1.10.1450.10">
    <property type="entry name" value="Tetraspanin"/>
    <property type="match status" value="1"/>
</dbReference>
<gene>
    <name evidence="6" type="primary">LOC104944552</name>
</gene>
<dbReference type="Pfam" id="PF00335">
    <property type="entry name" value="Tetraspanin"/>
    <property type="match status" value="1"/>
</dbReference>
<evidence type="ECO:0000256" key="3">
    <source>
        <dbReference type="ARBA" id="ARBA00022989"/>
    </source>
</evidence>
<keyword evidence="4" id="KW-0472">Membrane</keyword>
<keyword evidence="2" id="KW-0812">Transmembrane</keyword>
<dbReference type="OrthoDB" id="438211at2759"/>
<dbReference type="KEGG" id="ncc:104944552"/>
<dbReference type="Proteomes" id="UP000504611">
    <property type="component" value="Unplaced"/>
</dbReference>
<evidence type="ECO:0000313" key="6">
    <source>
        <dbReference type="RefSeq" id="XP_010768402.1"/>
    </source>
</evidence>
<dbReference type="AlphaFoldDB" id="A0A6I9MVH8"/>
<dbReference type="SUPFAM" id="SSF48652">
    <property type="entry name" value="Tetraspanin"/>
    <property type="match status" value="1"/>
</dbReference>
<accession>A0A6I9MVH8</accession>
<reference evidence="6" key="1">
    <citation type="submission" date="2025-08" db="UniProtKB">
        <authorList>
            <consortium name="RefSeq"/>
        </authorList>
    </citation>
    <scope>IDENTIFICATION</scope>
    <source>
        <tissue evidence="6">Muscle</tissue>
    </source>
</reference>
<evidence type="ECO:0000256" key="1">
    <source>
        <dbReference type="ARBA" id="ARBA00004141"/>
    </source>
</evidence>
<proteinExistence type="predicted"/>
<sequence length="125" mass="14260">MPLSLWYSKQQYIADHLTCLSVVQIDAYFEEDLMRSLDIYRQSSSENNTDIKKDFDTVQHLFRCCGVHGEADWKGDTPISCCTEDPCNTLNPPNWPEGCLVKLRDWFASNYVSTGAGVVTLFIIQ</sequence>
<organism evidence="5 6">
    <name type="scientific">Notothenia coriiceps</name>
    <name type="common">black rockcod</name>
    <dbReference type="NCBI Taxonomy" id="8208"/>
    <lineage>
        <taxon>Eukaryota</taxon>
        <taxon>Metazoa</taxon>
        <taxon>Chordata</taxon>
        <taxon>Craniata</taxon>
        <taxon>Vertebrata</taxon>
        <taxon>Euteleostomi</taxon>
        <taxon>Actinopterygii</taxon>
        <taxon>Neopterygii</taxon>
        <taxon>Teleostei</taxon>
        <taxon>Neoteleostei</taxon>
        <taxon>Acanthomorphata</taxon>
        <taxon>Eupercaria</taxon>
        <taxon>Perciformes</taxon>
        <taxon>Notothenioidei</taxon>
        <taxon>Nototheniidae</taxon>
        <taxon>Notothenia</taxon>
    </lineage>
</organism>
<evidence type="ECO:0000256" key="4">
    <source>
        <dbReference type="ARBA" id="ARBA00023136"/>
    </source>
</evidence>